<dbReference type="KEGG" id="cbr:CBG_25349"/>
<evidence type="ECO:0000313" key="2">
    <source>
        <dbReference type="Proteomes" id="UP000008549"/>
    </source>
</evidence>
<accession>B6IIL3</accession>
<keyword evidence="2" id="KW-1185">Reference proteome</keyword>
<gene>
    <name evidence="1" type="ORF">CBG25349</name>
    <name evidence="1" type="ORF">CBG_25349</name>
</gene>
<proteinExistence type="predicted"/>
<organism evidence="1 2">
    <name type="scientific">Caenorhabditis briggsae</name>
    <dbReference type="NCBI Taxonomy" id="6238"/>
    <lineage>
        <taxon>Eukaryota</taxon>
        <taxon>Metazoa</taxon>
        <taxon>Ecdysozoa</taxon>
        <taxon>Nematoda</taxon>
        <taxon>Chromadorea</taxon>
        <taxon>Rhabditida</taxon>
        <taxon>Rhabditina</taxon>
        <taxon>Rhabditomorpha</taxon>
        <taxon>Rhabditoidea</taxon>
        <taxon>Rhabditidae</taxon>
        <taxon>Peloderinae</taxon>
        <taxon>Caenorhabditis</taxon>
    </lineage>
</organism>
<dbReference type="CTD" id="68916840"/>
<sequence>MLEEQQSEGCYYDTPITNTREMWWFVSRQEKITKKKKMMFKKTRKKQIRERRSTQIIFVWIPSMTSSPFDPSLF</sequence>
<reference evidence="1 2" key="2">
    <citation type="journal article" date="2011" name="PLoS Genet.">
        <title>Caenorhabditis briggsae recombinant inbred line genotypes reveal inter-strain incompatibility and the evolution of recombination.</title>
        <authorList>
            <person name="Ross J.A."/>
            <person name="Koboldt D.C."/>
            <person name="Staisch J.E."/>
            <person name="Chamberlin H.M."/>
            <person name="Gupta B.P."/>
            <person name="Miller R.D."/>
            <person name="Baird S.E."/>
            <person name="Haag E.S."/>
        </authorList>
    </citation>
    <scope>NUCLEOTIDE SEQUENCE [LARGE SCALE GENOMIC DNA]</scope>
    <source>
        <strain evidence="1 2">AF16</strain>
    </source>
</reference>
<name>B6IIL3_CAEBR</name>
<dbReference type="AlphaFoldDB" id="B6IIL3"/>
<dbReference type="RefSeq" id="XP_045099304.1">
    <property type="nucleotide sequence ID" value="XM_045239975.1"/>
</dbReference>
<dbReference type="InParanoid" id="B6IIL3"/>
<reference evidence="1 2" key="1">
    <citation type="journal article" date="2003" name="PLoS Biol.">
        <title>The genome sequence of Caenorhabditis briggsae: a platform for comparative genomics.</title>
        <authorList>
            <person name="Stein L.D."/>
            <person name="Bao Z."/>
            <person name="Blasiar D."/>
            <person name="Blumenthal T."/>
            <person name="Brent M.R."/>
            <person name="Chen N."/>
            <person name="Chinwalla A."/>
            <person name="Clarke L."/>
            <person name="Clee C."/>
            <person name="Coghlan A."/>
            <person name="Coulson A."/>
            <person name="D'Eustachio P."/>
            <person name="Fitch D.H."/>
            <person name="Fulton L.A."/>
            <person name="Fulton R.E."/>
            <person name="Griffiths-Jones S."/>
            <person name="Harris T.W."/>
            <person name="Hillier L.W."/>
            <person name="Kamath R."/>
            <person name="Kuwabara P.E."/>
            <person name="Mardis E.R."/>
            <person name="Marra M.A."/>
            <person name="Miner T.L."/>
            <person name="Minx P."/>
            <person name="Mullikin J.C."/>
            <person name="Plumb R.W."/>
            <person name="Rogers J."/>
            <person name="Schein J.E."/>
            <person name="Sohrmann M."/>
            <person name="Spieth J."/>
            <person name="Stajich J.E."/>
            <person name="Wei C."/>
            <person name="Willey D."/>
            <person name="Wilson R.K."/>
            <person name="Durbin R."/>
            <person name="Waterston R.H."/>
        </authorList>
    </citation>
    <scope>NUCLEOTIDE SEQUENCE [LARGE SCALE GENOMIC DNA]</scope>
    <source>
        <strain evidence="1 2">AF16</strain>
    </source>
</reference>
<evidence type="ECO:0000313" key="1">
    <source>
        <dbReference type="EMBL" id="CAR99743.1"/>
    </source>
</evidence>
<dbReference type="EMBL" id="HE600940">
    <property type="protein sequence ID" value="CAR99743.1"/>
    <property type="molecule type" value="Genomic_DNA"/>
</dbReference>
<dbReference type="Proteomes" id="UP000008549">
    <property type="component" value="Unassembled WGS sequence"/>
</dbReference>
<protein>
    <submittedName>
        <fullName evidence="1">Protein CBG25349</fullName>
    </submittedName>
</protein>
<dbReference type="HOGENOM" id="CLU_2690029_0_0_1"/>
<dbReference type="GeneID" id="68916840"/>